<gene>
    <name evidence="2" type="ORF">BDBG_16758</name>
</gene>
<dbReference type="EMBL" id="GG657452">
    <property type="protein sequence ID" value="OAT07071.1"/>
    <property type="molecule type" value="Genomic_DNA"/>
</dbReference>
<organism evidence="2 3">
    <name type="scientific">Blastomyces gilchristii (strain SLH14081)</name>
    <name type="common">Blastomyces dermatitidis</name>
    <dbReference type="NCBI Taxonomy" id="559298"/>
    <lineage>
        <taxon>Eukaryota</taxon>
        <taxon>Fungi</taxon>
        <taxon>Dikarya</taxon>
        <taxon>Ascomycota</taxon>
        <taxon>Pezizomycotina</taxon>
        <taxon>Eurotiomycetes</taxon>
        <taxon>Eurotiomycetidae</taxon>
        <taxon>Onygenales</taxon>
        <taxon>Ajellomycetaceae</taxon>
        <taxon>Blastomyces</taxon>
    </lineage>
</organism>
<reference evidence="3" key="1">
    <citation type="journal article" date="2015" name="PLoS Genet.">
        <title>The dynamic genome and transcriptome of the human fungal pathogen Blastomyces and close relative Emmonsia.</title>
        <authorList>
            <person name="Munoz J.F."/>
            <person name="Gauthier G.M."/>
            <person name="Desjardins C.A."/>
            <person name="Gallo J.E."/>
            <person name="Holder J."/>
            <person name="Sullivan T.D."/>
            <person name="Marty A.J."/>
            <person name="Carmen J.C."/>
            <person name="Chen Z."/>
            <person name="Ding L."/>
            <person name="Gujja S."/>
            <person name="Magrini V."/>
            <person name="Misas E."/>
            <person name="Mitreva M."/>
            <person name="Priest M."/>
            <person name="Saif S."/>
            <person name="Whiston E.A."/>
            <person name="Young S."/>
            <person name="Zeng Q."/>
            <person name="Goldman W.E."/>
            <person name="Mardis E.R."/>
            <person name="Taylor J.W."/>
            <person name="McEwen J.G."/>
            <person name="Clay O.K."/>
            <person name="Klein B.S."/>
            <person name="Cuomo C.A."/>
        </authorList>
    </citation>
    <scope>NUCLEOTIDE SEQUENCE [LARGE SCALE GENOMIC DNA]</scope>
    <source>
        <strain evidence="3">SLH14081</strain>
    </source>
</reference>
<name>A0A179UJ64_BLAGS</name>
<dbReference type="RefSeq" id="XP_031577578.1">
    <property type="nucleotide sequence ID" value="XM_031724644.1"/>
</dbReference>
<evidence type="ECO:0000313" key="2">
    <source>
        <dbReference type="EMBL" id="OAT07071.1"/>
    </source>
</evidence>
<evidence type="ECO:0000256" key="1">
    <source>
        <dbReference type="SAM" id="MobiDB-lite"/>
    </source>
</evidence>
<protein>
    <submittedName>
        <fullName evidence="2">Uncharacterized protein</fullName>
    </submittedName>
</protein>
<keyword evidence="3" id="KW-1185">Reference proteome</keyword>
<dbReference type="OrthoDB" id="4190273at2759"/>
<sequence>MQDHRSLSTSIMNQKAAPGVFEPDKTITEEQSDKFNVYEDPVEGIISEISGNVRGPSDWNDNSSVSEKTHMRLEITRLQHEVEEEILLTAEQSETDDILEDNSLDENVTMNMQYF</sequence>
<dbReference type="KEGG" id="bgh:BDBG_16758"/>
<feature type="region of interest" description="Disordered" evidence="1">
    <location>
        <begin position="1"/>
        <end position="26"/>
    </location>
</feature>
<proteinExistence type="predicted"/>
<accession>A0A179UJ64</accession>
<dbReference type="Proteomes" id="UP000002038">
    <property type="component" value="Unassembled WGS sequence"/>
</dbReference>
<evidence type="ECO:0000313" key="3">
    <source>
        <dbReference type="Proteomes" id="UP000002038"/>
    </source>
</evidence>
<dbReference type="VEuPathDB" id="FungiDB:BDBG_16758"/>
<dbReference type="GeneID" id="42528768"/>
<dbReference type="AlphaFoldDB" id="A0A179UJ64"/>